<reference evidence="6 7" key="1">
    <citation type="journal article" date="2024" name="IMA Fungus">
        <title>IMA Genome - F19 : A genome assembly and annotation guide to empower mycologists, including annotated draft genome sequences of Ceratocystis pirilliformis, Diaporthe australafricana, Fusarium ophioides, Paecilomyces lecythidis, and Sporothrix stenoceras.</title>
        <authorList>
            <person name="Aylward J."/>
            <person name="Wilson A.M."/>
            <person name="Visagie C.M."/>
            <person name="Spraker J."/>
            <person name="Barnes I."/>
            <person name="Buitendag C."/>
            <person name="Ceriani C."/>
            <person name="Del Mar Angel L."/>
            <person name="du Plessis D."/>
            <person name="Fuchs T."/>
            <person name="Gasser K."/>
            <person name="Kramer D."/>
            <person name="Li W."/>
            <person name="Munsamy K."/>
            <person name="Piso A."/>
            <person name="Price J.L."/>
            <person name="Sonnekus B."/>
            <person name="Thomas C."/>
            <person name="van der Nest A."/>
            <person name="van Dijk A."/>
            <person name="van Heerden A."/>
            <person name="van Vuuren N."/>
            <person name="Yilmaz N."/>
            <person name="Duong T.A."/>
            <person name="van der Merwe N.A."/>
            <person name="Wingfield M.J."/>
            <person name="Wingfield B.D."/>
        </authorList>
    </citation>
    <scope>NUCLEOTIDE SEQUENCE [LARGE SCALE GENOMIC DNA]</scope>
    <source>
        <strain evidence="6 7">CMW 5346</strain>
    </source>
</reference>
<feature type="compositionally biased region" description="Basic and acidic residues" evidence="4">
    <location>
        <begin position="137"/>
        <end position="213"/>
    </location>
</feature>
<feature type="compositionally biased region" description="Basic and acidic residues" evidence="4">
    <location>
        <begin position="234"/>
        <end position="250"/>
    </location>
</feature>
<dbReference type="PROSITE" id="PS00463">
    <property type="entry name" value="ZN2_CY6_FUNGAL_1"/>
    <property type="match status" value="1"/>
</dbReference>
<feature type="compositionally biased region" description="Low complexity" evidence="4">
    <location>
        <begin position="564"/>
        <end position="589"/>
    </location>
</feature>
<proteinExistence type="inferred from homology"/>
<feature type="region of interest" description="Disordered" evidence="4">
    <location>
        <begin position="456"/>
        <end position="624"/>
    </location>
</feature>
<dbReference type="CDD" id="cd03357">
    <property type="entry name" value="LbH_MAT_GAT"/>
    <property type="match status" value="1"/>
</dbReference>
<dbReference type="Gene3D" id="4.10.240.10">
    <property type="entry name" value="Zn(2)-C6 fungal-type DNA-binding domain"/>
    <property type="match status" value="1"/>
</dbReference>
<feature type="compositionally biased region" description="Low complexity" evidence="4">
    <location>
        <begin position="510"/>
        <end position="523"/>
    </location>
</feature>
<dbReference type="PANTHER" id="PTHR23416:SF76">
    <property type="entry name" value="ZN(II)2CYS6 TRANSCRIPTION FACTOR (EUROFUNG)"/>
    <property type="match status" value="1"/>
</dbReference>
<evidence type="ECO:0000256" key="2">
    <source>
        <dbReference type="ARBA" id="ARBA00022679"/>
    </source>
</evidence>
<dbReference type="InterPro" id="IPR001138">
    <property type="entry name" value="Zn2Cys6_DnaBD"/>
</dbReference>
<dbReference type="PANTHER" id="PTHR23416">
    <property type="entry name" value="SIALIC ACID SYNTHASE-RELATED"/>
    <property type="match status" value="1"/>
</dbReference>
<evidence type="ECO:0000259" key="5">
    <source>
        <dbReference type="PROSITE" id="PS50048"/>
    </source>
</evidence>
<feature type="region of interest" description="Disordered" evidence="4">
    <location>
        <begin position="407"/>
        <end position="432"/>
    </location>
</feature>
<protein>
    <recommendedName>
        <fullName evidence="5">Zn(2)-C6 fungal-type domain-containing protein</fullName>
    </recommendedName>
</protein>
<dbReference type="Pfam" id="PF00132">
    <property type="entry name" value="Hexapep"/>
    <property type="match status" value="1"/>
</dbReference>
<dbReference type="InterPro" id="IPR011004">
    <property type="entry name" value="Trimer_LpxA-like_sf"/>
</dbReference>
<dbReference type="PROSITE" id="PS00101">
    <property type="entry name" value="HEXAPEP_TRANSFERASES"/>
    <property type="match status" value="1"/>
</dbReference>
<dbReference type="Proteomes" id="UP001583186">
    <property type="component" value="Unassembled WGS sequence"/>
</dbReference>
<dbReference type="InterPro" id="IPR018357">
    <property type="entry name" value="Hexapep_transf_CS"/>
</dbReference>
<name>A0ABR3ZS16_9PEZI</name>
<comment type="caution">
    <text evidence="6">The sequence shown here is derived from an EMBL/GenBank/DDBJ whole genome shotgun (WGS) entry which is preliminary data.</text>
</comment>
<evidence type="ECO:0000256" key="4">
    <source>
        <dbReference type="SAM" id="MobiDB-lite"/>
    </source>
</evidence>
<dbReference type="SUPFAM" id="SSF51161">
    <property type="entry name" value="Trimeric LpxA-like enzymes"/>
    <property type="match status" value="1"/>
</dbReference>
<sequence length="891" mass="99752">MDDTIEVRLPPSIQAAHDEREYNLDRVSPKTAEPRTMPDVSATTRRERDIWGTSPLDRSPHRSPATAYPNLENPEESTQKRKRSPSVEEASYRQETQRIRPHSHQQHQRGESDLPRILTATETAAAAIAAASAASRASKDNEPEPPRTSAEPRDPYDLSRSREYTARPYANEEREQQQQREQQQRDQQREQQQREQHHADMWFSRAPRDDRHAGPSNDNTAYHQHQRSGSVHSPAEDHSVNDSRQREKSVPHASASPQSEYGVNSPDDDERPPVYGAPFSPSNQKIGRPLQQTDPKRRKRNFSNRTKTGCLTCRKRKKKCDETKPECSNCVRGGFICAGYPPQKGHWGKPDPTKPTVQIESKDPTYVPPGAYGMPGPISGLQGGTFHQQRRESLPLYRGQALRIQPPQGRPIVTDDDRPTASTLPSALTSSDGHNKLSALSAFSAPANVFPTPVSAATTAPFPDRTPKEYQRVPPLHDLSRTTDPETPQLLTPLPQINIHRSGSPPYRQPSPQQNQLPPHQHQQPPPQSQPQHLHHRQLSQTEPPRQPQQREHEHDREHDHPPQHSSQNPHQPHHQSQQHLQSPQQFHPQHPHPAQHPSQQPLPDHRSQQPPPMQRHQPRHGTLHQEPLSIERQARFLHHRPYSPQPIAPRQPHQKEGGDEAEDSKEAEEARIASRRNVPFFSTVPGPRREREEMQAGRPFYQFDNELVDLRERCAAACWKFNNSTNPNIGVSQSERTRLFKEIIQPRGADLQAPMGPVGDQVVVDAPFHADYGYNITIGNAVHIGRNCHFSDAMQISIGNRVTIGPNVSFFTTAPSTDPMERDGVHSALQGRGITIADDVFIGGNVTILAGVHIGKGAVVGAGSVVTSSLPGFTVSHGSPATVKRGMAQA</sequence>
<feature type="compositionally biased region" description="Basic and acidic residues" evidence="4">
    <location>
        <begin position="549"/>
        <end position="563"/>
    </location>
</feature>
<keyword evidence="7" id="KW-1185">Reference proteome</keyword>
<feature type="compositionally biased region" description="Low complexity" evidence="4">
    <location>
        <begin position="485"/>
        <end position="495"/>
    </location>
</feature>
<feature type="compositionally biased region" description="Polar residues" evidence="4">
    <location>
        <begin position="280"/>
        <end position="293"/>
    </location>
</feature>
<dbReference type="Gene3D" id="2.160.10.10">
    <property type="entry name" value="Hexapeptide repeat proteins"/>
    <property type="match status" value="1"/>
</dbReference>
<feature type="compositionally biased region" description="Polar residues" evidence="4">
    <location>
        <begin position="216"/>
        <end position="231"/>
    </location>
</feature>
<feature type="compositionally biased region" description="Basic and acidic residues" evidence="4">
    <location>
        <begin position="16"/>
        <end position="28"/>
    </location>
</feature>
<dbReference type="CDD" id="cd00067">
    <property type="entry name" value="GAL4"/>
    <property type="match status" value="1"/>
</dbReference>
<evidence type="ECO:0000313" key="6">
    <source>
        <dbReference type="EMBL" id="KAL1903279.1"/>
    </source>
</evidence>
<organism evidence="6 7">
    <name type="scientific">Sporothrix stenoceras</name>
    <dbReference type="NCBI Taxonomy" id="5173"/>
    <lineage>
        <taxon>Eukaryota</taxon>
        <taxon>Fungi</taxon>
        <taxon>Dikarya</taxon>
        <taxon>Ascomycota</taxon>
        <taxon>Pezizomycotina</taxon>
        <taxon>Sordariomycetes</taxon>
        <taxon>Sordariomycetidae</taxon>
        <taxon>Ophiostomatales</taxon>
        <taxon>Ophiostomataceae</taxon>
        <taxon>Sporothrix</taxon>
    </lineage>
</organism>
<dbReference type="InterPro" id="IPR051159">
    <property type="entry name" value="Hexapeptide_acetyltransf"/>
</dbReference>
<feature type="region of interest" description="Disordered" evidence="4">
    <location>
        <begin position="1"/>
        <end position="303"/>
    </location>
</feature>
<dbReference type="SUPFAM" id="SSF57701">
    <property type="entry name" value="Zn2/Cys6 DNA-binding domain"/>
    <property type="match status" value="1"/>
</dbReference>
<feature type="compositionally biased region" description="Low complexity" evidence="4">
    <location>
        <begin position="119"/>
        <end position="136"/>
    </location>
</feature>
<feature type="compositionally biased region" description="Low complexity" evidence="4">
    <location>
        <begin position="420"/>
        <end position="431"/>
    </location>
</feature>
<dbReference type="InterPro" id="IPR036864">
    <property type="entry name" value="Zn2-C6_fun-type_DNA-bd_sf"/>
</dbReference>
<evidence type="ECO:0000313" key="7">
    <source>
        <dbReference type="Proteomes" id="UP001583186"/>
    </source>
</evidence>
<feature type="domain" description="Zn(2)-C6 fungal-type" evidence="5">
    <location>
        <begin position="309"/>
        <end position="337"/>
    </location>
</feature>
<feature type="region of interest" description="Disordered" evidence="4">
    <location>
        <begin position="642"/>
        <end position="694"/>
    </location>
</feature>
<keyword evidence="2" id="KW-0808">Transferase</keyword>
<comment type="similarity">
    <text evidence="1">Belongs to the transferase hexapeptide repeat family.</text>
</comment>
<dbReference type="SMART" id="SM01266">
    <property type="entry name" value="Mac"/>
    <property type="match status" value="1"/>
</dbReference>
<dbReference type="InterPro" id="IPR024688">
    <property type="entry name" value="Mac_dom"/>
</dbReference>
<dbReference type="Pfam" id="PF00172">
    <property type="entry name" value="Zn_clus"/>
    <property type="match status" value="1"/>
</dbReference>
<dbReference type="PROSITE" id="PS50048">
    <property type="entry name" value="ZN2_CY6_FUNGAL_2"/>
    <property type="match status" value="1"/>
</dbReference>
<dbReference type="EMBL" id="JAWCUI010000002">
    <property type="protein sequence ID" value="KAL1903279.1"/>
    <property type="molecule type" value="Genomic_DNA"/>
</dbReference>
<dbReference type="InterPro" id="IPR001451">
    <property type="entry name" value="Hexapep"/>
</dbReference>
<dbReference type="SMART" id="SM00066">
    <property type="entry name" value="GAL4"/>
    <property type="match status" value="1"/>
</dbReference>
<evidence type="ECO:0000256" key="1">
    <source>
        <dbReference type="ARBA" id="ARBA00007274"/>
    </source>
</evidence>
<gene>
    <name evidence="6" type="ORF">Sste5346_000564</name>
</gene>
<dbReference type="Pfam" id="PF12464">
    <property type="entry name" value="Mac"/>
    <property type="match status" value="1"/>
</dbReference>
<accession>A0ABR3ZS16</accession>
<keyword evidence="3" id="KW-0539">Nucleus</keyword>
<evidence type="ECO:0000256" key="3">
    <source>
        <dbReference type="ARBA" id="ARBA00023242"/>
    </source>
</evidence>